<organism evidence="2 3">
    <name type="scientific">Polychaeton citri CBS 116435</name>
    <dbReference type="NCBI Taxonomy" id="1314669"/>
    <lineage>
        <taxon>Eukaryota</taxon>
        <taxon>Fungi</taxon>
        <taxon>Dikarya</taxon>
        <taxon>Ascomycota</taxon>
        <taxon>Pezizomycotina</taxon>
        <taxon>Dothideomycetes</taxon>
        <taxon>Dothideomycetidae</taxon>
        <taxon>Capnodiales</taxon>
        <taxon>Capnodiaceae</taxon>
        <taxon>Polychaeton</taxon>
    </lineage>
</organism>
<feature type="transmembrane region" description="Helical" evidence="1">
    <location>
        <begin position="107"/>
        <end position="126"/>
    </location>
</feature>
<comment type="caution">
    <text evidence="2">The sequence shown here is derived from an EMBL/GenBank/DDBJ whole genome shotgun (WGS) entry which is preliminary data.</text>
</comment>
<evidence type="ECO:0000313" key="2">
    <source>
        <dbReference type="EMBL" id="KAF2719536.1"/>
    </source>
</evidence>
<keyword evidence="1" id="KW-0472">Membrane</keyword>
<keyword evidence="1" id="KW-0812">Transmembrane</keyword>
<keyword evidence="1" id="KW-1133">Transmembrane helix</keyword>
<dbReference type="OrthoDB" id="4868994at2759"/>
<proteinExistence type="predicted"/>
<dbReference type="AlphaFoldDB" id="A0A9P4UNL7"/>
<keyword evidence="3" id="KW-1185">Reference proteome</keyword>
<name>A0A9P4UNL7_9PEZI</name>
<sequence>MPMPSSSGAPEDAKEGLLQTAKAWGENAFPPTLLATLITAQHLRPFQPLPMLFPPVLLFSSYLNINGYKVDSAGVASAWSAAYLAIARRRKQTIVNKFSVRGIVRGATVGLCLANAACGGLAYFFGRREKEDTE</sequence>
<evidence type="ECO:0000313" key="3">
    <source>
        <dbReference type="Proteomes" id="UP000799441"/>
    </source>
</evidence>
<dbReference type="Proteomes" id="UP000799441">
    <property type="component" value="Unassembled WGS sequence"/>
</dbReference>
<evidence type="ECO:0000256" key="1">
    <source>
        <dbReference type="SAM" id="Phobius"/>
    </source>
</evidence>
<dbReference type="EMBL" id="MU003810">
    <property type="protein sequence ID" value="KAF2719536.1"/>
    <property type="molecule type" value="Genomic_DNA"/>
</dbReference>
<accession>A0A9P4UNL7</accession>
<reference evidence="2" key="1">
    <citation type="journal article" date="2020" name="Stud. Mycol.">
        <title>101 Dothideomycetes genomes: a test case for predicting lifestyles and emergence of pathogens.</title>
        <authorList>
            <person name="Haridas S."/>
            <person name="Albert R."/>
            <person name="Binder M."/>
            <person name="Bloem J."/>
            <person name="Labutti K."/>
            <person name="Salamov A."/>
            <person name="Andreopoulos B."/>
            <person name="Baker S."/>
            <person name="Barry K."/>
            <person name="Bills G."/>
            <person name="Bluhm B."/>
            <person name="Cannon C."/>
            <person name="Castanera R."/>
            <person name="Culley D."/>
            <person name="Daum C."/>
            <person name="Ezra D."/>
            <person name="Gonzalez J."/>
            <person name="Henrissat B."/>
            <person name="Kuo A."/>
            <person name="Liang C."/>
            <person name="Lipzen A."/>
            <person name="Lutzoni F."/>
            <person name="Magnuson J."/>
            <person name="Mondo S."/>
            <person name="Nolan M."/>
            <person name="Ohm R."/>
            <person name="Pangilinan J."/>
            <person name="Park H.-J."/>
            <person name="Ramirez L."/>
            <person name="Alfaro M."/>
            <person name="Sun H."/>
            <person name="Tritt A."/>
            <person name="Yoshinaga Y."/>
            <person name="Zwiers L.-H."/>
            <person name="Turgeon B."/>
            <person name="Goodwin S."/>
            <person name="Spatafora J."/>
            <person name="Crous P."/>
            <person name="Grigoriev I."/>
        </authorList>
    </citation>
    <scope>NUCLEOTIDE SEQUENCE</scope>
    <source>
        <strain evidence="2">CBS 116435</strain>
    </source>
</reference>
<gene>
    <name evidence="2" type="ORF">K431DRAFT_305133</name>
</gene>
<protein>
    <submittedName>
        <fullName evidence="2">Uncharacterized protein</fullName>
    </submittedName>
</protein>